<proteinExistence type="predicted"/>
<dbReference type="Proteomes" id="UP001151760">
    <property type="component" value="Unassembled WGS sequence"/>
</dbReference>
<comment type="caution">
    <text evidence="1">The sequence shown here is derived from an EMBL/GenBank/DDBJ whole genome shotgun (WGS) entry which is preliminary data.</text>
</comment>
<protein>
    <submittedName>
        <fullName evidence="1">Uncharacterized protein</fullName>
    </submittedName>
</protein>
<sequence length="192" mass="21919">MAEHEAKRQKMLVEYNHQISFRADQLPITKIIYVVNPNKEGTMKITTGDTPLNLIIHPNFRLKTLGFKSLRTKIPGVINQAKKLELPPPPVLATFGMTAEDKKRKRTEFLKEVFVTENIIVDGMQRNLIPPLGSYSDVMKGLSECKASKRNIRRIRVKDIVKEVERYLRHDSSTGWDIICQAGRGVGDEAYE</sequence>
<dbReference type="EMBL" id="BQNB010021833">
    <property type="protein sequence ID" value="GJU10505.1"/>
    <property type="molecule type" value="Genomic_DNA"/>
</dbReference>
<reference evidence="1" key="2">
    <citation type="submission" date="2022-01" db="EMBL/GenBank/DDBJ databases">
        <authorList>
            <person name="Yamashiro T."/>
            <person name="Shiraishi A."/>
            <person name="Satake H."/>
            <person name="Nakayama K."/>
        </authorList>
    </citation>
    <scope>NUCLEOTIDE SEQUENCE</scope>
</reference>
<keyword evidence="2" id="KW-1185">Reference proteome</keyword>
<evidence type="ECO:0000313" key="2">
    <source>
        <dbReference type="Proteomes" id="UP001151760"/>
    </source>
</evidence>
<accession>A0ABQ5JEY0</accession>
<gene>
    <name evidence="1" type="ORF">Tco_1132901</name>
</gene>
<evidence type="ECO:0000313" key="1">
    <source>
        <dbReference type="EMBL" id="GJU10505.1"/>
    </source>
</evidence>
<reference evidence="1" key="1">
    <citation type="journal article" date="2022" name="Int. J. Mol. Sci.">
        <title>Draft Genome of Tanacetum Coccineum: Genomic Comparison of Closely Related Tanacetum-Family Plants.</title>
        <authorList>
            <person name="Yamashiro T."/>
            <person name="Shiraishi A."/>
            <person name="Nakayama K."/>
            <person name="Satake H."/>
        </authorList>
    </citation>
    <scope>NUCLEOTIDE SEQUENCE</scope>
</reference>
<organism evidence="1 2">
    <name type="scientific">Tanacetum coccineum</name>
    <dbReference type="NCBI Taxonomy" id="301880"/>
    <lineage>
        <taxon>Eukaryota</taxon>
        <taxon>Viridiplantae</taxon>
        <taxon>Streptophyta</taxon>
        <taxon>Embryophyta</taxon>
        <taxon>Tracheophyta</taxon>
        <taxon>Spermatophyta</taxon>
        <taxon>Magnoliopsida</taxon>
        <taxon>eudicotyledons</taxon>
        <taxon>Gunneridae</taxon>
        <taxon>Pentapetalae</taxon>
        <taxon>asterids</taxon>
        <taxon>campanulids</taxon>
        <taxon>Asterales</taxon>
        <taxon>Asteraceae</taxon>
        <taxon>Asteroideae</taxon>
        <taxon>Anthemideae</taxon>
        <taxon>Anthemidinae</taxon>
        <taxon>Tanacetum</taxon>
    </lineage>
</organism>
<name>A0ABQ5JEY0_9ASTR</name>